<reference evidence="2 3" key="1">
    <citation type="journal article" date="2009" name="PLoS Genet.">
        <title>The genome of Nectria haematococca: contribution of supernumerary chromosomes to gene expansion.</title>
        <authorList>
            <person name="Coleman J.J."/>
            <person name="Rounsley S.D."/>
            <person name="Rodriguez-Carres M."/>
            <person name="Kuo A."/>
            <person name="Wasmann C.C."/>
            <person name="Grimwood J."/>
            <person name="Schmutz J."/>
            <person name="Taga M."/>
            <person name="White G.J."/>
            <person name="Zhou S."/>
            <person name="Schwartz D.C."/>
            <person name="Freitag M."/>
            <person name="Ma L.J."/>
            <person name="Danchin E.G."/>
            <person name="Henrissat B."/>
            <person name="Coutinho P.M."/>
            <person name="Nelson D.R."/>
            <person name="Straney D."/>
            <person name="Napoli C.A."/>
            <person name="Barker B.M."/>
            <person name="Gribskov M."/>
            <person name="Rep M."/>
            <person name="Kroken S."/>
            <person name="Molnar I."/>
            <person name="Rensing C."/>
            <person name="Kennell J.C."/>
            <person name="Zamora J."/>
            <person name="Farman M.L."/>
            <person name="Selker E.U."/>
            <person name="Salamov A."/>
            <person name="Shapiro H."/>
            <person name="Pangilinan J."/>
            <person name="Lindquist E."/>
            <person name="Lamers C."/>
            <person name="Grigoriev I.V."/>
            <person name="Geiser D.M."/>
            <person name="Covert S.F."/>
            <person name="Temporini E."/>
            <person name="Vanetten H.D."/>
        </authorList>
    </citation>
    <scope>NUCLEOTIDE SEQUENCE [LARGE SCALE GENOMIC DNA]</scope>
    <source>
        <strain evidence="3">ATCC MYA-4622 / CBS 123669 / FGSC 9596 / NRRL 45880 / 77-13-4</strain>
    </source>
</reference>
<evidence type="ECO:0000256" key="1">
    <source>
        <dbReference type="SAM" id="MobiDB-lite"/>
    </source>
</evidence>
<protein>
    <submittedName>
        <fullName evidence="2">Uncharacterized protein</fullName>
    </submittedName>
</protein>
<accession>C7YL73</accession>
<dbReference type="HOGENOM" id="CLU_1731965_0_0_1"/>
<dbReference type="EMBL" id="GG698897">
    <property type="protein sequence ID" value="EEU46737.1"/>
    <property type="molecule type" value="Genomic_DNA"/>
</dbReference>
<evidence type="ECO:0000313" key="3">
    <source>
        <dbReference type="Proteomes" id="UP000005206"/>
    </source>
</evidence>
<gene>
    <name evidence="2" type="ORF">NECHADRAFT_77429</name>
</gene>
<dbReference type="RefSeq" id="XP_003052450.1">
    <property type="nucleotide sequence ID" value="XM_003052404.1"/>
</dbReference>
<dbReference type="GeneID" id="9663614"/>
<dbReference type="KEGG" id="nhe:NECHADRAFT_77429"/>
<feature type="region of interest" description="Disordered" evidence="1">
    <location>
        <begin position="70"/>
        <end position="96"/>
    </location>
</feature>
<organism evidence="2 3">
    <name type="scientific">Fusarium vanettenii (strain ATCC MYA-4622 / CBS 123669 / FGSC 9596 / NRRL 45880 / 77-13-4)</name>
    <name type="common">Fusarium solani subsp. pisi</name>
    <dbReference type="NCBI Taxonomy" id="660122"/>
    <lineage>
        <taxon>Eukaryota</taxon>
        <taxon>Fungi</taxon>
        <taxon>Dikarya</taxon>
        <taxon>Ascomycota</taxon>
        <taxon>Pezizomycotina</taxon>
        <taxon>Sordariomycetes</taxon>
        <taxon>Hypocreomycetidae</taxon>
        <taxon>Hypocreales</taxon>
        <taxon>Nectriaceae</taxon>
        <taxon>Fusarium</taxon>
        <taxon>Fusarium solani species complex</taxon>
        <taxon>Fusarium vanettenii</taxon>
    </lineage>
</organism>
<proteinExistence type="predicted"/>
<dbReference type="AlphaFoldDB" id="C7YL73"/>
<dbReference type="OrthoDB" id="10605953at2759"/>
<dbReference type="Proteomes" id="UP000005206">
    <property type="component" value="Chromosome 3"/>
</dbReference>
<dbReference type="InParanoid" id="C7YL73"/>
<keyword evidence="3" id="KW-1185">Reference proteome</keyword>
<sequence>MEQQGPPAYRCEGHTDTQTHTGHCLLVPLGVLPLLQQPAASQPTADTCAHYGSPAQAGWRFDTFSSPTLLETKRRRPLPGCAPTMDAPSRGLVGDGPLTKSQAALQGGQGLLDQLKVVARACSSPAPIPDTDVDVKRAKAEGIHGRKLAAQ</sequence>
<evidence type="ECO:0000313" key="2">
    <source>
        <dbReference type="EMBL" id="EEU46737.1"/>
    </source>
</evidence>
<dbReference type="VEuPathDB" id="FungiDB:NECHADRAFT_77429"/>
<name>C7YL73_FUSV7</name>